<evidence type="ECO:0000256" key="1">
    <source>
        <dbReference type="SAM" id="MobiDB-lite"/>
    </source>
</evidence>
<evidence type="ECO:0000313" key="2">
    <source>
        <dbReference type="EMBL" id="KAK2569324.1"/>
    </source>
</evidence>
<dbReference type="AlphaFoldDB" id="A0AAD9QXG4"/>
<name>A0AAD9QXG4_ACRCE</name>
<evidence type="ECO:0000313" key="3">
    <source>
        <dbReference type="Proteomes" id="UP001249851"/>
    </source>
</evidence>
<protein>
    <submittedName>
        <fullName evidence="2">Uncharacterized protein</fullName>
    </submittedName>
</protein>
<accession>A0AAD9QXG4</accession>
<gene>
    <name evidence="2" type="ORF">P5673_006242</name>
</gene>
<keyword evidence="3" id="KW-1185">Reference proteome</keyword>
<feature type="compositionally biased region" description="Polar residues" evidence="1">
    <location>
        <begin position="31"/>
        <end position="45"/>
    </location>
</feature>
<dbReference type="Proteomes" id="UP001249851">
    <property type="component" value="Unassembled WGS sequence"/>
</dbReference>
<reference evidence="2" key="2">
    <citation type="journal article" date="2023" name="Science">
        <title>Genomic signatures of disease resistance in endangered staghorn corals.</title>
        <authorList>
            <person name="Vollmer S.V."/>
            <person name="Selwyn J.D."/>
            <person name="Despard B.A."/>
            <person name="Roesel C.L."/>
        </authorList>
    </citation>
    <scope>NUCLEOTIDE SEQUENCE</scope>
    <source>
        <strain evidence="2">K2</strain>
    </source>
</reference>
<feature type="region of interest" description="Disordered" evidence="1">
    <location>
        <begin position="172"/>
        <end position="197"/>
    </location>
</feature>
<reference evidence="2" key="1">
    <citation type="journal article" date="2023" name="G3 (Bethesda)">
        <title>Whole genome assembly and annotation of the endangered Caribbean coral Acropora cervicornis.</title>
        <authorList>
            <person name="Selwyn J.D."/>
            <person name="Vollmer S.V."/>
        </authorList>
    </citation>
    <scope>NUCLEOTIDE SEQUENCE</scope>
    <source>
        <strain evidence="2">K2</strain>
    </source>
</reference>
<organism evidence="2 3">
    <name type="scientific">Acropora cervicornis</name>
    <name type="common">Staghorn coral</name>
    <dbReference type="NCBI Taxonomy" id="6130"/>
    <lineage>
        <taxon>Eukaryota</taxon>
        <taxon>Metazoa</taxon>
        <taxon>Cnidaria</taxon>
        <taxon>Anthozoa</taxon>
        <taxon>Hexacorallia</taxon>
        <taxon>Scleractinia</taxon>
        <taxon>Astrocoeniina</taxon>
        <taxon>Acroporidae</taxon>
        <taxon>Acropora</taxon>
    </lineage>
</organism>
<feature type="region of interest" description="Disordered" evidence="1">
    <location>
        <begin position="31"/>
        <end position="60"/>
    </location>
</feature>
<comment type="caution">
    <text evidence="2">The sequence shown here is derived from an EMBL/GenBank/DDBJ whole genome shotgun (WGS) entry which is preliminary data.</text>
</comment>
<dbReference type="EMBL" id="JARQWQ010000010">
    <property type="protein sequence ID" value="KAK2569324.1"/>
    <property type="molecule type" value="Genomic_DNA"/>
</dbReference>
<proteinExistence type="predicted"/>
<sequence>MEGHSKTASSSRNCYRPNEADFNVIIESLKAQRSTSNVGRNPRPTSSEESEEPLYMKQDRNRREVMQRDQYLLSIRPNRQVAFAAKRAKIKNQGLSKQFETQVNIWNRELKRSCRVVGANEKILEQELIRVNKKDSFSIPRLRQSYLEQEFKPTKKRSSKSYLVGLPRLVNLHPDNGGRDSQNRTTSEGEEDKEYRKNLRLPDIIQNNVKKC</sequence>